<feature type="region of interest" description="Disordered" evidence="5">
    <location>
        <begin position="606"/>
        <end position="630"/>
    </location>
</feature>
<evidence type="ECO:0000313" key="8">
    <source>
        <dbReference type="Proteomes" id="UP000002748"/>
    </source>
</evidence>
<feature type="compositionally biased region" description="Polar residues" evidence="5">
    <location>
        <begin position="22"/>
        <end position="31"/>
    </location>
</feature>
<dbReference type="OrthoDB" id="10254973at2759"/>
<dbReference type="EMBL" id="ALBS01000173">
    <property type="protein sequence ID" value="EJT49354.1"/>
    <property type="molecule type" value="Genomic_DNA"/>
</dbReference>
<evidence type="ECO:0000256" key="4">
    <source>
        <dbReference type="SAM" id="Coils"/>
    </source>
</evidence>
<dbReference type="GO" id="GO:0005634">
    <property type="term" value="C:nucleus"/>
    <property type="evidence" value="ECO:0007669"/>
    <property type="project" value="TreeGrafter"/>
</dbReference>
<sequence>MPPVNGKRKAVVVSDSEEEVEPSTQGASQSPVKRPRVRDRHGDSETDEEDAATQRRSSRRQFSRVNGSQVNGDHDSDEDEDEDVIPSADYVAGSVVRIKLKNFMTYDFVEFHPGPHLNMILGPNGTGKSSIAAAIAIGLAFPPKIMGRAHDLKSYVKQGSEVAAIEIELKGRRGKRNSIVHREFSRVDDKSTFRLNGRTCQQSLDKVSDFAKMNPVTVLHETMRAAGDSRLTKWHEALVEKGKVTESYDDDIAKDIAARDQLQRQVDELAPDVENYEARAELEAQQEWKHIVKLGLEFEQAKEIKAQKKSEVAKAKLKLRAVESRVSPLQELSKELITRRNKREKNYKKAQDEVKDWRTAIRDGREAVNQVEAETKGIKDEMQRLKREEKRRLEKIAALKARKEHYERVLQEPQEDVRDKVKEKQQERKDLSNVQNVRLQKAFQLDPSIEFACNWIKAHEMEFEAKVHLPPMVSVYVPNRNYAWQVEMCTSMAQRKQRKVSLHLAVVNVTDETVNPPRPCSPEVLARLGFDGFAVDFVEAEPAALTLRSGAGLSADQVTAANITSWATKNDFTKASRSAYGRRDWTYTSSAPVSAKAFSLIGNGGAEARAPKHGAQDPEAGGENAGVSNDKGGTEVGLREWASSDAADCQDRTGRELKELQNEIQKYEKAHYELSDRLENTPSSETKKMELSEKLKTLARRRFNTLKALQAACDPAILRFHSVQTEGFGVRQAEANAVVVQEVVQVAEDRMKEHKEAVNKKVEEWQTIKEMLLAKAEAIHDLMKDRDSQALKDDIASVQAELDEIDDKLAVSLNVTRDVIERHERLSEQLGRIKHAVDKQQRARDRAHAEVTAILDQFNPALDALVSETSKKFSEAFEKMGCSGEVRVNRVEGRYDEWGIEILVSYRDNEPLAVLTANRQSGGERSLATVTYLMSLTEMARTPFSLVDEINQGMDKRAERRVHNQMVQVTCSENAGQYFLITPKLLEGLHYNPRMRILQVNNGVRLPDSADKSKRFGRLKACLEKYRAAHGITA</sequence>
<dbReference type="GO" id="GO:0000724">
    <property type="term" value="P:double-strand break repair via homologous recombination"/>
    <property type="evidence" value="ECO:0007669"/>
    <property type="project" value="TreeGrafter"/>
</dbReference>
<dbReference type="InterPro" id="IPR027417">
    <property type="entry name" value="P-loop_NTPase"/>
</dbReference>
<reference evidence="7 8" key="1">
    <citation type="journal article" date="2012" name="Eukaryot. Cell">
        <title>Draft genome sequence of CBS 2479, the standard type strain of Trichosporon asahii.</title>
        <authorList>
            <person name="Yang R.Y."/>
            <person name="Li H.T."/>
            <person name="Zhu H."/>
            <person name="Zhou G.P."/>
            <person name="Wang M."/>
            <person name="Wang L."/>
        </authorList>
    </citation>
    <scope>NUCLEOTIDE SEQUENCE [LARGE SCALE GENOMIC DNA]</scope>
    <source>
        <strain evidence="8">ATCC 90039 / CBS 2479 / JCM 2466 / KCTC 7840 / NCYC 2677 / UAMH 7654</strain>
    </source>
</reference>
<dbReference type="HOGENOM" id="CLU_004969_2_0_1"/>
<feature type="region of interest" description="Disordered" evidence="5">
    <location>
        <begin position="1"/>
        <end position="85"/>
    </location>
</feature>
<dbReference type="PANTHER" id="PTHR45916:SF1">
    <property type="entry name" value="STRUCTURAL MAINTENANCE OF CHROMOSOMES PROTEIN 5"/>
    <property type="match status" value="1"/>
</dbReference>
<evidence type="ECO:0000259" key="6">
    <source>
        <dbReference type="Pfam" id="PF02463"/>
    </source>
</evidence>
<dbReference type="Pfam" id="PF02463">
    <property type="entry name" value="SMC_N"/>
    <property type="match status" value="1"/>
</dbReference>
<evidence type="ECO:0000256" key="1">
    <source>
        <dbReference type="ARBA" id="ARBA00010171"/>
    </source>
</evidence>
<dbReference type="Gene3D" id="3.40.50.300">
    <property type="entry name" value="P-loop containing nucleotide triphosphate hydrolases"/>
    <property type="match status" value="2"/>
</dbReference>
<comment type="similarity">
    <text evidence="1">Belongs to the SMC family. SMC5 subfamily.</text>
</comment>
<dbReference type="SUPFAM" id="SSF52540">
    <property type="entry name" value="P-loop containing nucleoside triphosphate hydrolases"/>
    <property type="match status" value="1"/>
</dbReference>
<feature type="domain" description="RecF/RecN/SMC N-terminal" evidence="6">
    <location>
        <begin position="95"/>
        <end position="982"/>
    </location>
</feature>
<dbReference type="KEGG" id="tasa:A1Q1_01556"/>
<dbReference type="InterPro" id="IPR003395">
    <property type="entry name" value="RecF/RecN/SMC_N"/>
</dbReference>
<name>J6EXH2_TRIAS</name>
<evidence type="ECO:0000256" key="5">
    <source>
        <dbReference type="SAM" id="MobiDB-lite"/>
    </source>
</evidence>
<dbReference type="GO" id="GO:0030915">
    <property type="term" value="C:Smc5-Smc6 complex"/>
    <property type="evidence" value="ECO:0007669"/>
    <property type="project" value="TreeGrafter"/>
</dbReference>
<evidence type="ECO:0000256" key="2">
    <source>
        <dbReference type="ARBA" id="ARBA00018687"/>
    </source>
</evidence>
<dbReference type="VEuPathDB" id="FungiDB:A1Q1_01556"/>
<dbReference type="RefSeq" id="XP_014180070.1">
    <property type="nucleotide sequence ID" value="XM_014324595.1"/>
</dbReference>
<feature type="compositionally biased region" description="Acidic residues" evidence="5">
    <location>
        <begin position="75"/>
        <end position="84"/>
    </location>
</feature>
<accession>J6EXH2</accession>
<feature type="coiled-coil region" evidence="4">
    <location>
        <begin position="259"/>
        <end position="434"/>
    </location>
</feature>
<dbReference type="AlphaFoldDB" id="J6EXH2"/>
<dbReference type="GeneID" id="25985070"/>
<comment type="caution">
    <text evidence="7">The sequence shown here is derived from an EMBL/GenBank/DDBJ whole genome shotgun (WGS) entry which is preliminary data.</text>
</comment>
<organism evidence="7 8">
    <name type="scientific">Trichosporon asahii var. asahii (strain ATCC 90039 / CBS 2479 / JCM 2466 / KCTC 7840 / NBRC 103889/ NCYC 2677 / UAMH 7654)</name>
    <name type="common">Yeast</name>
    <dbReference type="NCBI Taxonomy" id="1186058"/>
    <lineage>
        <taxon>Eukaryota</taxon>
        <taxon>Fungi</taxon>
        <taxon>Dikarya</taxon>
        <taxon>Basidiomycota</taxon>
        <taxon>Agaricomycotina</taxon>
        <taxon>Tremellomycetes</taxon>
        <taxon>Trichosporonales</taxon>
        <taxon>Trichosporonaceae</taxon>
        <taxon>Trichosporon</taxon>
    </lineage>
</organism>
<evidence type="ECO:0000256" key="3">
    <source>
        <dbReference type="ARBA" id="ARBA00023054"/>
    </source>
</evidence>
<evidence type="ECO:0000313" key="7">
    <source>
        <dbReference type="EMBL" id="EJT49354.1"/>
    </source>
</evidence>
<keyword evidence="3 4" id="KW-0175">Coiled coil</keyword>
<feature type="compositionally biased region" description="Basic residues" evidence="5">
    <location>
        <begin position="1"/>
        <end position="10"/>
    </location>
</feature>
<dbReference type="GO" id="GO:0003697">
    <property type="term" value="F:single-stranded DNA binding"/>
    <property type="evidence" value="ECO:0007669"/>
    <property type="project" value="TreeGrafter"/>
</dbReference>
<protein>
    <recommendedName>
        <fullName evidence="2">Structural maintenance of chromosomes protein 5</fullName>
    </recommendedName>
</protein>
<dbReference type="Proteomes" id="UP000002748">
    <property type="component" value="Unassembled WGS sequence"/>
</dbReference>
<gene>
    <name evidence="7" type="ORF">A1Q1_01556</name>
</gene>
<feature type="coiled-coil region" evidence="4">
    <location>
        <begin position="730"/>
        <end position="764"/>
    </location>
</feature>
<feature type="coiled-coil region" evidence="4">
    <location>
        <begin position="650"/>
        <end position="677"/>
    </location>
</feature>
<dbReference type="PANTHER" id="PTHR45916">
    <property type="entry name" value="STRUCTURAL MAINTENANCE OF CHROMOSOMES PROTEIN 5"/>
    <property type="match status" value="1"/>
</dbReference>
<proteinExistence type="inferred from homology"/>